<keyword evidence="2" id="KW-1185">Reference proteome</keyword>
<reference evidence="2" key="1">
    <citation type="submission" date="2011-08" db="EMBL/GenBank/DDBJ databases">
        <authorList>
            <person name="Rombauts S."/>
        </authorList>
    </citation>
    <scope>NUCLEOTIDE SEQUENCE</scope>
    <source>
        <strain evidence="2">London</strain>
    </source>
</reference>
<reference evidence="1" key="2">
    <citation type="submission" date="2015-06" db="UniProtKB">
        <authorList>
            <consortium name="EnsemblMetazoa"/>
        </authorList>
    </citation>
    <scope>IDENTIFICATION</scope>
</reference>
<evidence type="ECO:0000313" key="1">
    <source>
        <dbReference type="EnsemblMetazoa" id="tetur18g00880.1"/>
    </source>
</evidence>
<organism evidence="1 2">
    <name type="scientific">Tetranychus urticae</name>
    <name type="common">Two-spotted spider mite</name>
    <dbReference type="NCBI Taxonomy" id="32264"/>
    <lineage>
        <taxon>Eukaryota</taxon>
        <taxon>Metazoa</taxon>
        <taxon>Ecdysozoa</taxon>
        <taxon>Arthropoda</taxon>
        <taxon>Chelicerata</taxon>
        <taxon>Arachnida</taxon>
        <taxon>Acari</taxon>
        <taxon>Acariformes</taxon>
        <taxon>Trombidiformes</taxon>
        <taxon>Prostigmata</taxon>
        <taxon>Eleutherengona</taxon>
        <taxon>Raphignathae</taxon>
        <taxon>Tetranychoidea</taxon>
        <taxon>Tetranychidae</taxon>
        <taxon>Tetranychus</taxon>
    </lineage>
</organism>
<dbReference type="Proteomes" id="UP000015104">
    <property type="component" value="Unassembled WGS sequence"/>
</dbReference>
<name>T1KQR6_TETUR</name>
<protein>
    <submittedName>
        <fullName evidence="1">Uncharacterized protein</fullName>
    </submittedName>
</protein>
<proteinExistence type="predicted"/>
<dbReference type="AlphaFoldDB" id="T1KQR6"/>
<dbReference type="EnsemblMetazoa" id="tetur18g00880.1">
    <property type="protein sequence ID" value="tetur18g00880.1"/>
    <property type="gene ID" value="tetur18g00880"/>
</dbReference>
<accession>T1KQR6</accession>
<dbReference type="EMBL" id="CAEY01000379">
    <property type="status" value="NOT_ANNOTATED_CDS"/>
    <property type="molecule type" value="Genomic_DNA"/>
</dbReference>
<sequence length="30" mass="3464">MLQSVVSFLQQAEKKVTLIKEKLGYIGWLL</sequence>
<dbReference type="HOGENOM" id="CLU_3406802_0_0_1"/>
<evidence type="ECO:0000313" key="2">
    <source>
        <dbReference type="Proteomes" id="UP000015104"/>
    </source>
</evidence>